<sequence length="211" mass="23206">MGDVLSWQALSGCWREGVGVDRLSEVLSSEEFCVTAVRGLSRQDVLERLGITAGEELPEYRIDNGAEHLGMDAWAVRLYEPPGSEWFYLIDVNGHEGASHKALRRLSRGTEAVSVWSLLMSTTHVTQARDGEIVATCSTWLFEPASGPDPDRLNGALERAGFFREDADESEEGFDDARAALKAVEEEFHWRVEPGAVEGPLPTVIVPVHLG</sequence>
<proteinExistence type="predicted"/>
<dbReference type="Proteomes" id="UP001237194">
    <property type="component" value="Unassembled WGS sequence"/>
</dbReference>
<accession>A0ABT7DHU2</accession>
<reference evidence="1 2" key="1">
    <citation type="submission" date="2023-04" db="EMBL/GenBank/DDBJ databases">
        <title>A novel species of the genus Streptomyces: Streptomyces pakalii sp. nov. isolated from a Mexican soil jungle.</title>
        <authorList>
            <person name="Chavez-Hernandez M.A."/>
            <person name="Ortiz-Alvarez J."/>
            <person name="Villa-Tanaca L."/>
            <person name="Hernandez-Rodriguez C."/>
        </authorList>
    </citation>
    <scope>NUCLEOTIDE SEQUENCE [LARGE SCALE GENOMIC DNA]</scope>
    <source>
        <strain evidence="1 2">ENCB-J15</strain>
    </source>
</reference>
<evidence type="ECO:0000313" key="2">
    <source>
        <dbReference type="Proteomes" id="UP001237194"/>
    </source>
</evidence>
<protein>
    <submittedName>
        <fullName evidence="1">DUF6461 domain-containing protein</fullName>
    </submittedName>
</protein>
<dbReference type="Pfam" id="PF20062">
    <property type="entry name" value="DUF6461"/>
    <property type="match status" value="1"/>
</dbReference>
<dbReference type="InterPro" id="IPR045592">
    <property type="entry name" value="DUF6461"/>
</dbReference>
<organism evidence="1 2">
    <name type="scientific">Streptomyces pakalii</name>
    <dbReference type="NCBI Taxonomy" id="3036494"/>
    <lineage>
        <taxon>Bacteria</taxon>
        <taxon>Bacillati</taxon>
        <taxon>Actinomycetota</taxon>
        <taxon>Actinomycetes</taxon>
        <taxon>Kitasatosporales</taxon>
        <taxon>Streptomycetaceae</taxon>
        <taxon>Streptomyces</taxon>
    </lineage>
</organism>
<dbReference type="EMBL" id="JARWAF010000023">
    <property type="protein sequence ID" value="MDJ1645385.1"/>
    <property type="molecule type" value="Genomic_DNA"/>
</dbReference>
<comment type="caution">
    <text evidence="1">The sequence shown here is derived from an EMBL/GenBank/DDBJ whole genome shotgun (WGS) entry which is preliminary data.</text>
</comment>
<dbReference type="RefSeq" id="WP_283901366.1">
    <property type="nucleotide sequence ID" value="NZ_JARWAF010000023.1"/>
</dbReference>
<evidence type="ECO:0000313" key="1">
    <source>
        <dbReference type="EMBL" id="MDJ1645385.1"/>
    </source>
</evidence>
<name>A0ABT7DHU2_9ACTN</name>
<keyword evidence="2" id="KW-1185">Reference proteome</keyword>
<gene>
    <name evidence="1" type="ORF">P5W92_34000</name>
</gene>